<dbReference type="GO" id="GO:0019305">
    <property type="term" value="P:dTDP-rhamnose biosynthetic process"/>
    <property type="evidence" value="ECO:0007669"/>
    <property type="project" value="UniProtKB-UniPathway"/>
</dbReference>
<dbReference type="PANTHER" id="PTHR10491">
    <property type="entry name" value="DTDP-4-DEHYDRORHAMNOSE REDUCTASE"/>
    <property type="match status" value="1"/>
</dbReference>
<dbReference type="InterPro" id="IPR036291">
    <property type="entry name" value="NAD(P)-bd_dom_sf"/>
</dbReference>
<comment type="similarity">
    <text evidence="2 6">Belongs to the dTDP-4-dehydrorhamnose reductase family.</text>
</comment>
<reference evidence="8 9" key="1">
    <citation type="journal article" date="2013" name="Genome Biol.">
        <title>Genomic analysis reveals key aspects of prokaryotic symbiosis in the phototrophic consortium "Chlorochromatium aggregatum".</title>
        <authorList>
            <person name="Liu Z."/>
            <person name="Muller J."/>
            <person name="Li T."/>
            <person name="Alvey R.M."/>
            <person name="Vogl K."/>
            <person name="Frigaard N.U."/>
            <person name="Rockwell N.C."/>
            <person name="Boyd E.S."/>
            <person name="Tomsho L.P."/>
            <person name="Schuster S.C."/>
            <person name="Henke P."/>
            <person name="Rohde M."/>
            <person name="Overmann J."/>
            <person name="Bryant D.A."/>
        </authorList>
    </citation>
    <scope>NUCLEOTIDE SEQUENCE [LARGE SCALE GENOMIC DNA]</scope>
    <source>
        <strain evidence="8">CR</strain>
    </source>
</reference>
<dbReference type="UniPathway" id="UPA00124"/>
<evidence type="ECO:0000256" key="6">
    <source>
        <dbReference type="RuleBase" id="RU364082"/>
    </source>
</evidence>
<keyword evidence="9" id="KW-1185">Reference proteome</keyword>
<evidence type="ECO:0000256" key="3">
    <source>
        <dbReference type="ARBA" id="ARBA00012929"/>
    </source>
</evidence>
<dbReference type="NCBIfam" id="NF007440">
    <property type="entry name" value="PRK09987.1"/>
    <property type="match status" value="1"/>
</dbReference>
<evidence type="ECO:0000313" key="8">
    <source>
        <dbReference type="EMBL" id="AGX87587.1"/>
    </source>
</evidence>
<name>U5N859_9BURK</name>
<dbReference type="Proteomes" id="UP000017184">
    <property type="component" value="Chromosome"/>
</dbReference>
<sequence length="307" mass="34104">MKLLLLGKDGQVGWELQRSLAPLGILTAVGRHSTDPWGNFDDMVRIQQGIETLRPDVIVNAAAYTAVDKAEQESDYAFRCNALVPEALARAAHSVGAWFVHYSSDYVYPGTGNTPWIEDDEPSPANEYGRGKCSGDRLVAAVCPRHLILRTSWVYAARGHNFLRTMLRLFRERHRVEVVHDQFGAPTGAELLADITACMIRQVRSIGMAADALAGIYHVVPSGETTWYDYALHILQRLHADKLSISTTELVPVPSSAFPTAAYRPRNSRLNTRKVQDRFGLHLPPWQAGVDRVLDEVLPQVAATLRP</sequence>
<dbReference type="SUPFAM" id="SSF51735">
    <property type="entry name" value="NAD(P)-binding Rossmann-fold domains"/>
    <property type="match status" value="1"/>
</dbReference>
<evidence type="ECO:0000256" key="2">
    <source>
        <dbReference type="ARBA" id="ARBA00010944"/>
    </source>
</evidence>
<dbReference type="CDD" id="cd05254">
    <property type="entry name" value="dTDP_HR_like_SDR_e"/>
    <property type="match status" value="1"/>
</dbReference>
<dbReference type="PATRIC" id="fig|946483.4.peg.1518"/>
<evidence type="ECO:0000259" key="7">
    <source>
        <dbReference type="Pfam" id="PF04321"/>
    </source>
</evidence>
<dbReference type="PANTHER" id="PTHR10491:SF4">
    <property type="entry name" value="METHIONINE ADENOSYLTRANSFERASE 2 SUBUNIT BETA"/>
    <property type="match status" value="1"/>
</dbReference>
<dbReference type="Gene3D" id="3.40.50.720">
    <property type="entry name" value="NAD(P)-binding Rossmann-like Domain"/>
    <property type="match status" value="1"/>
</dbReference>
<accession>U5N859</accession>
<dbReference type="OrthoDB" id="9803892at2"/>
<dbReference type="HOGENOM" id="CLU_045518_1_2_4"/>
<dbReference type="GO" id="GO:0008831">
    <property type="term" value="F:dTDP-4-dehydrorhamnose reductase activity"/>
    <property type="evidence" value="ECO:0007669"/>
    <property type="project" value="UniProtKB-EC"/>
</dbReference>
<dbReference type="Pfam" id="PF04321">
    <property type="entry name" value="RmlD_sub_bind"/>
    <property type="match status" value="1"/>
</dbReference>
<dbReference type="EMBL" id="CP004885">
    <property type="protein sequence ID" value="AGX87587.1"/>
    <property type="molecule type" value="Genomic_DNA"/>
</dbReference>
<feature type="domain" description="RmlD-like substrate binding" evidence="7">
    <location>
        <begin position="1"/>
        <end position="297"/>
    </location>
</feature>
<dbReference type="RefSeq" id="WP_022773212.1">
    <property type="nucleotide sequence ID" value="NC_022576.1"/>
</dbReference>
<dbReference type="eggNOG" id="COG1091">
    <property type="taxonomic scope" value="Bacteria"/>
</dbReference>
<proteinExistence type="inferred from homology"/>
<dbReference type="EC" id="1.1.1.133" evidence="3 6"/>
<comment type="pathway">
    <text evidence="1 6">Carbohydrate biosynthesis; dTDP-L-rhamnose biosynthesis.</text>
</comment>
<dbReference type="InterPro" id="IPR005913">
    <property type="entry name" value="dTDP_dehydrorham_reduct"/>
</dbReference>
<gene>
    <name evidence="8" type="primary">rfbD</name>
    <name evidence="8" type="ORF">Cenrod_1501</name>
</gene>
<dbReference type="NCBIfam" id="TIGR01214">
    <property type="entry name" value="rmlD"/>
    <property type="match status" value="1"/>
</dbReference>
<dbReference type="AlphaFoldDB" id="U5N859"/>
<evidence type="ECO:0000313" key="9">
    <source>
        <dbReference type="Proteomes" id="UP000017184"/>
    </source>
</evidence>
<keyword evidence="6" id="KW-0560">Oxidoreductase</keyword>
<dbReference type="InterPro" id="IPR029903">
    <property type="entry name" value="RmlD-like-bd"/>
</dbReference>
<evidence type="ECO:0000256" key="1">
    <source>
        <dbReference type="ARBA" id="ARBA00004781"/>
    </source>
</evidence>
<dbReference type="KEGG" id="cbx:Cenrod_1501"/>
<comment type="catalytic activity">
    <reaction evidence="5 6">
        <text>dTDP-beta-L-rhamnose + NADP(+) = dTDP-4-dehydro-beta-L-rhamnose + NADPH + H(+)</text>
        <dbReference type="Rhea" id="RHEA:21796"/>
        <dbReference type="ChEBI" id="CHEBI:15378"/>
        <dbReference type="ChEBI" id="CHEBI:57510"/>
        <dbReference type="ChEBI" id="CHEBI:57783"/>
        <dbReference type="ChEBI" id="CHEBI:58349"/>
        <dbReference type="ChEBI" id="CHEBI:62830"/>
        <dbReference type="EC" id="1.1.1.133"/>
    </reaction>
</comment>
<comment type="function">
    <text evidence="6">Catalyzes the reduction of dTDP-6-deoxy-L-lyxo-4-hexulose to yield dTDP-L-rhamnose.</text>
</comment>
<comment type="cofactor">
    <cofactor evidence="6">
        <name>Mg(2+)</name>
        <dbReference type="ChEBI" id="CHEBI:18420"/>
    </cofactor>
    <text evidence="6">Binds 1 Mg(2+) ion per monomer.</text>
</comment>
<dbReference type="Gene3D" id="3.90.25.10">
    <property type="entry name" value="UDP-galactose 4-epimerase, domain 1"/>
    <property type="match status" value="1"/>
</dbReference>
<dbReference type="STRING" id="946483.Cenrod_1501"/>
<keyword evidence="6" id="KW-0521">NADP</keyword>
<evidence type="ECO:0000256" key="5">
    <source>
        <dbReference type="ARBA" id="ARBA00048200"/>
    </source>
</evidence>
<dbReference type="GO" id="GO:0005829">
    <property type="term" value="C:cytosol"/>
    <property type="evidence" value="ECO:0007669"/>
    <property type="project" value="TreeGrafter"/>
</dbReference>
<evidence type="ECO:0000256" key="4">
    <source>
        <dbReference type="ARBA" id="ARBA00017099"/>
    </source>
</evidence>
<organism evidence="8 9">
    <name type="scientific">Candidatus Symbiobacter mobilis CR</name>
    <dbReference type="NCBI Taxonomy" id="946483"/>
    <lineage>
        <taxon>Bacteria</taxon>
        <taxon>Pseudomonadati</taxon>
        <taxon>Pseudomonadota</taxon>
        <taxon>Betaproteobacteria</taxon>
        <taxon>Burkholderiales</taxon>
        <taxon>Comamonadaceae</taxon>
    </lineage>
</organism>
<protein>
    <recommendedName>
        <fullName evidence="4 6">dTDP-4-dehydrorhamnose reductase</fullName>
        <ecNumber evidence="3 6">1.1.1.133</ecNumber>
    </recommendedName>
</protein>